<dbReference type="Proteomes" id="UP000828922">
    <property type="component" value="Linkage Group LG07"/>
</dbReference>
<name>A0ACB8HJ25_9BRYO</name>
<reference evidence="2" key="1">
    <citation type="journal article" date="2022" name="New Phytol.">
        <title>Phylogenomic structure and speciation in an emerging model: the Sphagnum magellanicum complex (Bryophyta).</title>
        <authorList>
            <person name="Shaw A.J."/>
            <person name="Piatkowski B."/>
            <person name="Duffy A.M."/>
            <person name="Aguero B."/>
            <person name="Imwattana K."/>
            <person name="Nieto-Lugilde M."/>
            <person name="Healey A."/>
            <person name="Weston D.J."/>
            <person name="Patel M.N."/>
            <person name="Schmutz J."/>
            <person name="Grimwood J."/>
            <person name="Yavitt J.B."/>
            <person name="Hassel K."/>
            <person name="Stenoien H.K."/>
            <person name="Flatberg K.I."/>
            <person name="Bickford C.P."/>
            <person name="Hicks K.A."/>
        </authorList>
    </citation>
    <scope>NUCLEOTIDE SEQUENCE [LARGE SCALE GENOMIC DNA]</scope>
</reference>
<keyword evidence="2" id="KW-1185">Reference proteome</keyword>
<dbReference type="EMBL" id="CM038913">
    <property type="protein sequence ID" value="KAH9556072.1"/>
    <property type="molecule type" value="Genomic_DNA"/>
</dbReference>
<sequence>MKVYLQDLLVYSSIIPFTAKHVAMSLKKHHLLGSSSNGLQFYEGEVVFYDSKKRRHRVVYDDGEQEVLNLLKECWELTAERKGLKVSFETLGMFLATEFAITLKGVSIPNFNIHMDNSKPGKKKVTTGSKAAEQYVSQDCLSKCMYLSIAQMYILGKPSAKASKDSDPQRAGKGTREVKSADFKSSPLKLLSEQEFENDGDDAIGNKDAAKQVETVNLEEL</sequence>
<gene>
    <name evidence="1" type="ORF">CY35_07G007600</name>
</gene>
<proteinExistence type="predicted"/>
<protein>
    <submittedName>
        <fullName evidence="1">Uncharacterized protein</fullName>
    </submittedName>
</protein>
<evidence type="ECO:0000313" key="1">
    <source>
        <dbReference type="EMBL" id="KAH9556072.1"/>
    </source>
</evidence>
<organism evidence="1 2">
    <name type="scientific">Sphagnum magellanicum</name>
    <dbReference type="NCBI Taxonomy" id="128215"/>
    <lineage>
        <taxon>Eukaryota</taxon>
        <taxon>Viridiplantae</taxon>
        <taxon>Streptophyta</taxon>
        <taxon>Embryophyta</taxon>
        <taxon>Bryophyta</taxon>
        <taxon>Sphagnophytina</taxon>
        <taxon>Sphagnopsida</taxon>
        <taxon>Sphagnales</taxon>
        <taxon>Sphagnaceae</taxon>
        <taxon>Sphagnum</taxon>
    </lineage>
</organism>
<comment type="caution">
    <text evidence="1">The sequence shown here is derived from an EMBL/GenBank/DDBJ whole genome shotgun (WGS) entry which is preliminary data.</text>
</comment>
<accession>A0ACB8HJ25</accession>
<evidence type="ECO:0000313" key="2">
    <source>
        <dbReference type="Proteomes" id="UP000828922"/>
    </source>
</evidence>